<keyword evidence="3" id="KW-1185">Reference proteome</keyword>
<accession>A0A5S3PZK7</accession>
<organism evidence="2 3">
    <name type="scientific">Maribacter algarum</name>
    <name type="common">ex Zhang et al. 2020</name>
    <dbReference type="NCBI Taxonomy" id="2578118"/>
    <lineage>
        <taxon>Bacteria</taxon>
        <taxon>Pseudomonadati</taxon>
        <taxon>Bacteroidota</taxon>
        <taxon>Flavobacteriia</taxon>
        <taxon>Flavobacteriales</taxon>
        <taxon>Flavobacteriaceae</taxon>
        <taxon>Maribacter</taxon>
    </lineage>
</organism>
<dbReference type="OrthoDB" id="1151021at2"/>
<reference evidence="2 3" key="1">
    <citation type="submission" date="2019-05" db="EMBL/GenBank/DDBJ databases">
        <authorList>
            <person name="Zhang J.-Y."/>
            <person name="Feg X."/>
            <person name="Du Z.-J."/>
        </authorList>
    </citation>
    <scope>NUCLEOTIDE SEQUENCE [LARGE SCALE GENOMIC DNA]</scope>
    <source>
        <strain evidence="2 3">RZ26</strain>
    </source>
</reference>
<name>A0A5S3PZK7_9FLAO</name>
<dbReference type="AlphaFoldDB" id="A0A5S3PZK7"/>
<sequence length="258" mass="29422">MKKMNYLIVIALTLFGVSCSKQDSSENDELKSIDYRARTFEQTESQEIFVIDLQQYHTINQISILEHTKKELEEKIEGGNENLLPELEAVIKKLLERYNSLENTLDTTCLLLKLRYEELSSKVSEGNQDALDELLRIKQDLENCGINVDNYLFEIFKGSPIIYAASWGSKCSPGKEWKCKNSMREGRLLINVEERLAQDTEVQFKSADGRVISTGILLGKHNDLKGMFQIEIELSQISEGILEVSTEAEKIPIPIEIL</sequence>
<protein>
    <submittedName>
        <fullName evidence="2">Uncharacterized protein</fullName>
    </submittedName>
</protein>
<proteinExistence type="predicted"/>
<evidence type="ECO:0000313" key="3">
    <source>
        <dbReference type="Proteomes" id="UP000310314"/>
    </source>
</evidence>
<dbReference type="EMBL" id="VATY01000001">
    <property type="protein sequence ID" value="TMM58757.1"/>
    <property type="molecule type" value="Genomic_DNA"/>
</dbReference>
<dbReference type="RefSeq" id="WP_138656690.1">
    <property type="nucleotide sequence ID" value="NZ_VATY01000001.1"/>
</dbReference>
<dbReference type="PROSITE" id="PS51257">
    <property type="entry name" value="PROKAR_LIPOPROTEIN"/>
    <property type="match status" value="1"/>
</dbReference>
<feature type="coiled-coil region" evidence="1">
    <location>
        <begin position="62"/>
        <end position="104"/>
    </location>
</feature>
<evidence type="ECO:0000313" key="2">
    <source>
        <dbReference type="EMBL" id="TMM58757.1"/>
    </source>
</evidence>
<evidence type="ECO:0000256" key="1">
    <source>
        <dbReference type="SAM" id="Coils"/>
    </source>
</evidence>
<gene>
    <name evidence="2" type="ORF">FEE95_04820</name>
</gene>
<keyword evidence="1" id="KW-0175">Coiled coil</keyword>
<dbReference type="Proteomes" id="UP000310314">
    <property type="component" value="Unassembled WGS sequence"/>
</dbReference>
<comment type="caution">
    <text evidence="2">The sequence shown here is derived from an EMBL/GenBank/DDBJ whole genome shotgun (WGS) entry which is preliminary data.</text>
</comment>